<dbReference type="SUPFAM" id="SSF52540">
    <property type="entry name" value="P-loop containing nucleoside triphosphate hydrolases"/>
    <property type="match status" value="2"/>
</dbReference>
<dbReference type="EMBL" id="FZON01000085">
    <property type="protein sequence ID" value="SNT27831.1"/>
    <property type="molecule type" value="Genomic_DNA"/>
</dbReference>
<dbReference type="InterPro" id="IPR003439">
    <property type="entry name" value="ABC_transporter-like_ATP-bd"/>
</dbReference>
<evidence type="ECO:0000256" key="4">
    <source>
        <dbReference type="ARBA" id="ARBA00022840"/>
    </source>
</evidence>
<dbReference type="PROSITE" id="PS50893">
    <property type="entry name" value="ABC_TRANSPORTER_2"/>
    <property type="match status" value="2"/>
</dbReference>
<keyword evidence="3" id="KW-0547">Nucleotide-binding</keyword>
<sequence length="537" mass="56621">MTSTALLHLRDLTVSIRTSGGATPVVRGISLDLFAGRTLAIVGESGSGKTMTAMSILGLGPPGTPLIVGGEARFDGYDLLAMPEREMRALRGRRIGAVFQDPAGSMNPLMPVGEQIREAARAAGAERAVASAKVVALLDEVGLAQVPEIAGRYPHELSGGQQQRCMIALALAGDPDLLVADEPTTALDSDVADQIIALLADLRARRGMALLFISHDLAVVSRLAQDIVVMRDGQVVEFGSTGQILQNPQQDYTKALIACTPGTGGPPRARLMTLDMIRSGTVPGPRRPTTPGDTVVSVRDLMVKYPGRGLLRLGHLALQGVSLELRAGSSLGLVGASGSGKSTLGRALVGLVAAQSGEIHINGLELAASGRRTASDRRNMQYVFQDASGALNPRRTIGQSLLEPQRIHGLPVGALEPMLAEVGLPADIARRFPAELSGGQLQRVTIARALALEPDCLICDEITSALDVSSQAQVLNVLSDLQERRNLAILFISHDRALVEHFCDRVLVMKGGHLAEEGTVMDTINASPKSAKVHETV</sequence>
<evidence type="ECO:0000313" key="6">
    <source>
        <dbReference type="EMBL" id="SNT27831.1"/>
    </source>
</evidence>
<dbReference type="CDD" id="cd03257">
    <property type="entry name" value="ABC_NikE_OppD_transporters"/>
    <property type="match status" value="2"/>
</dbReference>
<protein>
    <submittedName>
        <fullName evidence="6">Peptide/nickel transport system ATP-binding protein</fullName>
    </submittedName>
</protein>
<evidence type="ECO:0000256" key="3">
    <source>
        <dbReference type="ARBA" id="ARBA00022741"/>
    </source>
</evidence>
<dbReference type="PROSITE" id="PS00211">
    <property type="entry name" value="ABC_TRANSPORTER_1"/>
    <property type="match status" value="1"/>
</dbReference>
<dbReference type="PANTHER" id="PTHR43776">
    <property type="entry name" value="TRANSPORT ATP-BINDING PROTEIN"/>
    <property type="match status" value="1"/>
</dbReference>
<dbReference type="InterPro" id="IPR027417">
    <property type="entry name" value="P-loop_NTPase"/>
</dbReference>
<dbReference type="GO" id="GO:0016887">
    <property type="term" value="F:ATP hydrolysis activity"/>
    <property type="evidence" value="ECO:0007669"/>
    <property type="project" value="InterPro"/>
</dbReference>
<dbReference type="OrthoDB" id="9802264at2"/>
<dbReference type="RefSeq" id="WP_089280268.1">
    <property type="nucleotide sequence ID" value="NZ_FZON01000085.1"/>
</dbReference>
<name>A0A239LBI7_9RHOB</name>
<dbReference type="GO" id="GO:0005524">
    <property type="term" value="F:ATP binding"/>
    <property type="evidence" value="ECO:0007669"/>
    <property type="project" value="UniProtKB-KW"/>
</dbReference>
<dbReference type="Proteomes" id="UP000198440">
    <property type="component" value="Unassembled WGS sequence"/>
</dbReference>
<proteinExistence type="inferred from homology"/>
<gene>
    <name evidence="6" type="ORF">SAMN04488078_10854</name>
</gene>
<evidence type="ECO:0000313" key="7">
    <source>
        <dbReference type="Proteomes" id="UP000198440"/>
    </source>
</evidence>
<dbReference type="NCBIfam" id="NF007739">
    <property type="entry name" value="PRK10419.1"/>
    <property type="match status" value="2"/>
</dbReference>
<reference evidence="6 7" key="1">
    <citation type="submission" date="2017-06" db="EMBL/GenBank/DDBJ databases">
        <authorList>
            <person name="Kim H.J."/>
            <person name="Triplett B.A."/>
        </authorList>
    </citation>
    <scope>NUCLEOTIDE SEQUENCE [LARGE SCALE GENOMIC DNA]</scope>
    <source>
        <strain evidence="6 7">DSM 11445</strain>
    </source>
</reference>
<dbReference type="InterPro" id="IPR003593">
    <property type="entry name" value="AAA+_ATPase"/>
</dbReference>
<keyword evidence="4 6" id="KW-0067">ATP-binding</keyword>
<accession>A0A239LBI7</accession>
<keyword evidence="2" id="KW-0813">Transport</keyword>
<organism evidence="6 7">
    <name type="scientific">Antarctobacter heliothermus</name>
    <dbReference type="NCBI Taxonomy" id="74033"/>
    <lineage>
        <taxon>Bacteria</taxon>
        <taxon>Pseudomonadati</taxon>
        <taxon>Pseudomonadota</taxon>
        <taxon>Alphaproteobacteria</taxon>
        <taxon>Rhodobacterales</taxon>
        <taxon>Roseobacteraceae</taxon>
        <taxon>Antarctobacter</taxon>
    </lineage>
</organism>
<comment type="similarity">
    <text evidence="1">Belongs to the ABC transporter superfamily.</text>
</comment>
<dbReference type="GO" id="GO:0055085">
    <property type="term" value="P:transmembrane transport"/>
    <property type="evidence" value="ECO:0007669"/>
    <property type="project" value="UniProtKB-ARBA"/>
</dbReference>
<feature type="domain" description="ABC transporter" evidence="5">
    <location>
        <begin position="7"/>
        <end position="257"/>
    </location>
</feature>
<dbReference type="InterPro" id="IPR050319">
    <property type="entry name" value="ABC_transp_ATP-bind"/>
</dbReference>
<dbReference type="Pfam" id="PF00005">
    <property type="entry name" value="ABC_tran"/>
    <property type="match status" value="2"/>
</dbReference>
<dbReference type="PANTHER" id="PTHR43776:SF7">
    <property type="entry name" value="D,D-DIPEPTIDE TRANSPORT ATP-BINDING PROTEIN DDPF-RELATED"/>
    <property type="match status" value="1"/>
</dbReference>
<dbReference type="Gene3D" id="3.40.50.300">
    <property type="entry name" value="P-loop containing nucleotide triphosphate hydrolases"/>
    <property type="match status" value="2"/>
</dbReference>
<dbReference type="AlphaFoldDB" id="A0A239LBI7"/>
<feature type="domain" description="ABC transporter" evidence="5">
    <location>
        <begin position="296"/>
        <end position="536"/>
    </location>
</feature>
<evidence type="ECO:0000256" key="2">
    <source>
        <dbReference type="ARBA" id="ARBA00022448"/>
    </source>
</evidence>
<dbReference type="InterPro" id="IPR017871">
    <property type="entry name" value="ABC_transporter-like_CS"/>
</dbReference>
<evidence type="ECO:0000259" key="5">
    <source>
        <dbReference type="PROSITE" id="PS50893"/>
    </source>
</evidence>
<dbReference type="SMART" id="SM00382">
    <property type="entry name" value="AAA"/>
    <property type="match status" value="2"/>
</dbReference>
<evidence type="ECO:0000256" key="1">
    <source>
        <dbReference type="ARBA" id="ARBA00005417"/>
    </source>
</evidence>